<evidence type="ECO:0000313" key="2">
    <source>
        <dbReference type="Proteomes" id="UP001500979"/>
    </source>
</evidence>
<keyword evidence="2" id="KW-1185">Reference proteome</keyword>
<evidence type="ECO:0000313" key="1">
    <source>
        <dbReference type="EMBL" id="GAA2773017.1"/>
    </source>
</evidence>
<dbReference type="Proteomes" id="UP001500979">
    <property type="component" value="Unassembled WGS sequence"/>
</dbReference>
<proteinExistence type="predicted"/>
<sequence length="66" mass="7588">MTAPDCDHGEKVAYPDGETAARALVECKISRALHNNTRRRARRAYECRHCHRWFLTSRPDLFATAS</sequence>
<protein>
    <submittedName>
        <fullName evidence="1">Uncharacterized protein</fullName>
    </submittedName>
</protein>
<organism evidence="1 2">
    <name type="scientific">Saccharopolyspora taberi</name>
    <dbReference type="NCBI Taxonomy" id="60895"/>
    <lineage>
        <taxon>Bacteria</taxon>
        <taxon>Bacillati</taxon>
        <taxon>Actinomycetota</taxon>
        <taxon>Actinomycetes</taxon>
        <taxon>Pseudonocardiales</taxon>
        <taxon>Pseudonocardiaceae</taxon>
        <taxon>Saccharopolyspora</taxon>
    </lineage>
</organism>
<name>A0ABN3V0I3_9PSEU</name>
<accession>A0ABN3V0I3</accession>
<gene>
    <name evidence="1" type="ORF">GCM10010470_00720</name>
</gene>
<comment type="caution">
    <text evidence="1">The sequence shown here is derived from an EMBL/GenBank/DDBJ whole genome shotgun (WGS) entry which is preliminary data.</text>
</comment>
<dbReference type="EMBL" id="BAAAUX010000001">
    <property type="protein sequence ID" value="GAA2773017.1"/>
    <property type="molecule type" value="Genomic_DNA"/>
</dbReference>
<reference evidence="1 2" key="1">
    <citation type="journal article" date="2019" name="Int. J. Syst. Evol. Microbiol.">
        <title>The Global Catalogue of Microorganisms (GCM) 10K type strain sequencing project: providing services to taxonomists for standard genome sequencing and annotation.</title>
        <authorList>
            <consortium name="The Broad Institute Genomics Platform"/>
            <consortium name="The Broad Institute Genome Sequencing Center for Infectious Disease"/>
            <person name="Wu L."/>
            <person name="Ma J."/>
        </authorList>
    </citation>
    <scope>NUCLEOTIDE SEQUENCE [LARGE SCALE GENOMIC DNA]</scope>
    <source>
        <strain evidence="1 2">JCM 9383</strain>
    </source>
</reference>